<accession>A0ACC4BFI6</accession>
<reference evidence="1 2" key="1">
    <citation type="journal article" date="2024" name="Plant Biotechnol. J.">
        <title>Genome and CRISPR/Cas9 system of a widespread forest tree (Populus alba) in the world.</title>
        <authorList>
            <person name="Liu Y.J."/>
            <person name="Jiang P.F."/>
            <person name="Han X.M."/>
            <person name="Li X.Y."/>
            <person name="Wang H.M."/>
            <person name="Wang Y.J."/>
            <person name="Wang X.X."/>
            <person name="Zeng Q.Y."/>
        </authorList>
    </citation>
    <scope>NUCLEOTIDE SEQUENCE [LARGE SCALE GENOMIC DNA]</scope>
    <source>
        <strain evidence="2">cv. PAL-ZL1</strain>
    </source>
</reference>
<name>A0ACC4BFI6_POPAL</name>
<gene>
    <name evidence="1" type="ORF">D5086_022294</name>
</gene>
<evidence type="ECO:0000313" key="1">
    <source>
        <dbReference type="EMBL" id="KAL3577011.1"/>
    </source>
</evidence>
<organism evidence="1 2">
    <name type="scientific">Populus alba</name>
    <name type="common">White poplar</name>
    <dbReference type="NCBI Taxonomy" id="43335"/>
    <lineage>
        <taxon>Eukaryota</taxon>
        <taxon>Viridiplantae</taxon>
        <taxon>Streptophyta</taxon>
        <taxon>Embryophyta</taxon>
        <taxon>Tracheophyta</taxon>
        <taxon>Spermatophyta</taxon>
        <taxon>Magnoliopsida</taxon>
        <taxon>eudicotyledons</taxon>
        <taxon>Gunneridae</taxon>
        <taxon>Pentapetalae</taxon>
        <taxon>rosids</taxon>
        <taxon>fabids</taxon>
        <taxon>Malpighiales</taxon>
        <taxon>Salicaceae</taxon>
        <taxon>Saliceae</taxon>
        <taxon>Populus</taxon>
    </lineage>
</organism>
<proteinExistence type="predicted"/>
<dbReference type="Proteomes" id="UP000309997">
    <property type="component" value="Unassembled WGS sequence"/>
</dbReference>
<evidence type="ECO:0000313" key="2">
    <source>
        <dbReference type="Proteomes" id="UP000309997"/>
    </source>
</evidence>
<sequence>MAGGKLPFLGESLLVGWSRLPNALIRKNRILSHRNGGSDRYDQQRIGEGGSAANHSSTQANHMIDPCDERLDHAAAMNHTKRTLDRPCRFSN</sequence>
<protein>
    <submittedName>
        <fullName evidence="1">Uncharacterized protein</fullName>
    </submittedName>
</protein>
<keyword evidence="2" id="KW-1185">Reference proteome</keyword>
<dbReference type="EMBL" id="RCHU02000011">
    <property type="protein sequence ID" value="KAL3577011.1"/>
    <property type="molecule type" value="Genomic_DNA"/>
</dbReference>
<comment type="caution">
    <text evidence="1">The sequence shown here is derived from an EMBL/GenBank/DDBJ whole genome shotgun (WGS) entry which is preliminary data.</text>
</comment>